<reference evidence="2 3" key="1">
    <citation type="submission" date="2018-07" db="EMBL/GenBank/DDBJ databases">
        <title>Pedobacter sp. nov., isolated from soil.</title>
        <authorList>
            <person name="Zhou L.Y."/>
            <person name="Du Z.J."/>
        </authorList>
    </citation>
    <scope>NUCLEOTIDE SEQUENCE [LARGE SCALE GENOMIC DNA]</scope>
    <source>
        <strain evidence="2 3">JDX94</strain>
    </source>
</reference>
<protein>
    <submittedName>
        <fullName evidence="2">Uncharacterized protein</fullName>
    </submittedName>
</protein>
<dbReference type="Proteomes" id="UP000253961">
    <property type="component" value="Unassembled WGS sequence"/>
</dbReference>
<comment type="caution">
    <text evidence="2">The sequence shown here is derived from an EMBL/GenBank/DDBJ whole genome shotgun (WGS) entry which is preliminary data.</text>
</comment>
<name>A0A369PSS1_9SPHI</name>
<feature type="region of interest" description="Disordered" evidence="1">
    <location>
        <begin position="1"/>
        <end position="56"/>
    </location>
</feature>
<dbReference type="AlphaFoldDB" id="A0A369PSS1"/>
<evidence type="ECO:0000313" key="2">
    <source>
        <dbReference type="EMBL" id="RDC54325.1"/>
    </source>
</evidence>
<accession>A0A369PSS1</accession>
<sequence length="143" mass="16260">MNEQIKSLADEIREKLRANEPPEPEKNVKQSLEPDPGIQLPAAQVSDCSASTSTDQETLMPAAKKYTEGQVNKFFEQLEAFNYSGEQKSMIRVDAGTMKLLRRLKLVRGVEMNKVIVFALHRLLSKHSWLQTYIQDSLKNPDL</sequence>
<feature type="compositionally biased region" description="Basic and acidic residues" evidence="1">
    <location>
        <begin position="8"/>
        <end position="28"/>
    </location>
</feature>
<gene>
    <name evidence="2" type="ORF">DU508_21630</name>
</gene>
<evidence type="ECO:0000313" key="3">
    <source>
        <dbReference type="Proteomes" id="UP000253961"/>
    </source>
</evidence>
<organism evidence="2 3">
    <name type="scientific">Pedobacter chinensis</name>
    <dbReference type="NCBI Taxonomy" id="2282421"/>
    <lineage>
        <taxon>Bacteria</taxon>
        <taxon>Pseudomonadati</taxon>
        <taxon>Bacteroidota</taxon>
        <taxon>Sphingobacteriia</taxon>
        <taxon>Sphingobacteriales</taxon>
        <taxon>Sphingobacteriaceae</taxon>
        <taxon>Pedobacter</taxon>
    </lineage>
</organism>
<dbReference type="OrthoDB" id="709892at2"/>
<dbReference type="RefSeq" id="WP_115404752.1">
    <property type="nucleotide sequence ID" value="NZ_QPKV01000014.1"/>
</dbReference>
<evidence type="ECO:0000256" key="1">
    <source>
        <dbReference type="SAM" id="MobiDB-lite"/>
    </source>
</evidence>
<feature type="compositionally biased region" description="Polar residues" evidence="1">
    <location>
        <begin position="46"/>
        <end position="56"/>
    </location>
</feature>
<dbReference type="EMBL" id="QPKV01000014">
    <property type="protein sequence ID" value="RDC54325.1"/>
    <property type="molecule type" value="Genomic_DNA"/>
</dbReference>
<proteinExistence type="predicted"/>
<keyword evidence="3" id="KW-1185">Reference proteome</keyword>